<proteinExistence type="predicted"/>
<dbReference type="EMBL" id="CAESAN010000005">
    <property type="protein sequence ID" value="CAB4335077.1"/>
    <property type="molecule type" value="Genomic_DNA"/>
</dbReference>
<sequence length="196" mass="21279">MSLPAELAVVFGVVFVVNLLPVFGPPTWAVLVFFNLKYELPLPLLVFFGALASAAGRFLLATAFRHLGYRLPEQRRLDLEAVGATLTERRGGRWGLLALFLVSPLPSTQLFEAAGLTPQIRLLPVTGAFFLGRLVTYSIYVVGSAAAAATLRSLFNEGFTSLWAILLQVGLLALLAAFVFTPWARILGYERAKPTG</sequence>
<reference evidence="2" key="1">
    <citation type="submission" date="2020-05" db="EMBL/GenBank/DDBJ databases">
        <authorList>
            <person name="Chiriac C."/>
            <person name="Salcher M."/>
            <person name="Ghai R."/>
            <person name="Kavagutti S V."/>
        </authorList>
    </citation>
    <scope>NUCLEOTIDE SEQUENCE</scope>
</reference>
<feature type="transmembrane region" description="Helical" evidence="1">
    <location>
        <begin position="40"/>
        <end position="60"/>
    </location>
</feature>
<gene>
    <name evidence="2" type="ORF">UFOPK3547_00113</name>
</gene>
<name>A0A6J5Z1K2_9ZZZZ</name>
<keyword evidence="1" id="KW-0812">Transmembrane</keyword>
<evidence type="ECO:0000313" key="2">
    <source>
        <dbReference type="EMBL" id="CAB4335077.1"/>
    </source>
</evidence>
<feature type="transmembrane region" description="Helical" evidence="1">
    <location>
        <begin position="162"/>
        <end position="184"/>
    </location>
</feature>
<keyword evidence="1" id="KW-1133">Transmembrane helix</keyword>
<protein>
    <submittedName>
        <fullName evidence="2">Unannotated protein</fullName>
    </submittedName>
</protein>
<feature type="transmembrane region" description="Helical" evidence="1">
    <location>
        <begin position="7"/>
        <end position="34"/>
    </location>
</feature>
<keyword evidence="1" id="KW-0472">Membrane</keyword>
<dbReference type="AlphaFoldDB" id="A0A6J5Z1K2"/>
<organism evidence="2">
    <name type="scientific">freshwater metagenome</name>
    <dbReference type="NCBI Taxonomy" id="449393"/>
    <lineage>
        <taxon>unclassified sequences</taxon>
        <taxon>metagenomes</taxon>
        <taxon>ecological metagenomes</taxon>
    </lineage>
</organism>
<feature type="transmembrane region" description="Helical" evidence="1">
    <location>
        <begin position="134"/>
        <end position="155"/>
    </location>
</feature>
<evidence type="ECO:0000256" key="1">
    <source>
        <dbReference type="SAM" id="Phobius"/>
    </source>
</evidence>
<accession>A0A6J5Z1K2</accession>